<dbReference type="VEuPathDB" id="FungiDB:I7I53_01141"/>
<accession>F0UNK2</accession>
<dbReference type="Proteomes" id="UP000008142">
    <property type="component" value="Unassembled WGS sequence"/>
</dbReference>
<evidence type="ECO:0000256" key="1">
    <source>
        <dbReference type="SAM" id="MobiDB-lite"/>
    </source>
</evidence>
<dbReference type="PANTHER" id="PTHR39615">
    <property type="entry name" value="YALI0E17897P"/>
    <property type="match status" value="1"/>
</dbReference>
<dbReference type="Proteomes" id="UP000663419">
    <property type="component" value="Chromosome 3"/>
</dbReference>
<evidence type="ECO:0000313" key="2">
    <source>
        <dbReference type="EMBL" id="EGC47607.1"/>
    </source>
</evidence>
<evidence type="ECO:0000313" key="4">
    <source>
        <dbReference type="Proteomes" id="UP000008142"/>
    </source>
</evidence>
<feature type="compositionally biased region" description="Low complexity" evidence="1">
    <location>
        <begin position="30"/>
        <end position="56"/>
    </location>
</feature>
<dbReference type="AlphaFoldDB" id="F0UNK2"/>
<dbReference type="PANTHER" id="PTHR39615:SF1">
    <property type="entry name" value="YALI0E17897P"/>
    <property type="match status" value="1"/>
</dbReference>
<feature type="region of interest" description="Disordered" evidence="1">
    <location>
        <begin position="213"/>
        <end position="233"/>
    </location>
</feature>
<evidence type="ECO:0000313" key="3">
    <source>
        <dbReference type="EMBL" id="QSS53777.1"/>
    </source>
</evidence>
<feature type="region of interest" description="Disordered" evidence="1">
    <location>
        <begin position="150"/>
        <end position="176"/>
    </location>
</feature>
<reference evidence="3" key="2">
    <citation type="submission" date="2021-01" db="EMBL/GenBank/DDBJ databases">
        <title>Chromosome-level genome assembly of a human fungal pathogen reveals clustering of transcriptionally co-regulated genes.</title>
        <authorList>
            <person name="Voorhies M."/>
            <person name="Cohen S."/>
            <person name="Shea T.P."/>
            <person name="Petrus S."/>
            <person name="Munoz J.F."/>
            <person name="Poplawski S."/>
            <person name="Goldman W.E."/>
            <person name="Michael T."/>
            <person name="Cuomo C.A."/>
            <person name="Sil A."/>
            <person name="Beyhan S."/>
        </authorList>
    </citation>
    <scope>NUCLEOTIDE SEQUENCE</scope>
    <source>
        <strain evidence="3">H88</strain>
    </source>
</reference>
<dbReference type="Pfam" id="PF14618">
    <property type="entry name" value="DUF4452"/>
    <property type="match status" value="1"/>
</dbReference>
<dbReference type="HOGENOM" id="CLU_092850_0_0_1"/>
<dbReference type="OMA" id="SHRQFRG"/>
<name>F0UNK2_AJEC8</name>
<dbReference type="OrthoDB" id="5408025at2759"/>
<proteinExistence type="predicted"/>
<feature type="compositionally biased region" description="Low complexity" evidence="1">
    <location>
        <begin position="150"/>
        <end position="160"/>
    </location>
</feature>
<reference evidence="4" key="1">
    <citation type="submission" date="2008-07" db="EMBL/GenBank/DDBJ databases">
        <title>Annotation of Ajellomyces capsulatus strain H88.</title>
        <authorList>
            <person name="Champion M."/>
            <person name="Cuomo C."/>
            <person name="Ma L.-J."/>
            <person name="Henn M.R."/>
            <person name="Sil A."/>
            <person name="Goldman B."/>
            <person name="Young S.K."/>
            <person name="Kodira C.D."/>
            <person name="Zeng Q."/>
            <person name="Koehrsen M."/>
            <person name="Alvarado L."/>
            <person name="Berlin A."/>
            <person name="Borenstein D."/>
            <person name="Chen Z."/>
            <person name="Engels R."/>
            <person name="Freedman E."/>
            <person name="Gellesch M."/>
            <person name="Goldberg J."/>
            <person name="Griggs A."/>
            <person name="Gujja S."/>
            <person name="Heiman D."/>
            <person name="Hepburn T."/>
            <person name="Howarth C."/>
            <person name="Jen D."/>
            <person name="Larson L."/>
            <person name="Lewis B."/>
            <person name="Mehta T."/>
            <person name="Park D."/>
            <person name="Pearson M."/>
            <person name="Roberts A."/>
            <person name="Saif S."/>
            <person name="Shea T."/>
            <person name="Shenoy N."/>
            <person name="Sisk P."/>
            <person name="Stolte C."/>
            <person name="Sykes S."/>
            <person name="Walk T."/>
            <person name="White J."/>
            <person name="Yandava C."/>
            <person name="Klein B."/>
            <person name="McEwen J.G."/>
            <person name="Puccia R."/>
            <person name="Goldman G.H."/>
            <person name="Felipe M.S."/>
            <person name="Nino-Vega G."/>
            <person name="San-Blas G."/>
            <person name="Taylor J."/>
            <person name="Mendoza L."/>
            <person name="Galagan J."/>
            <person name="Nusbaum C."/>
            <person name="Birren B."/>
        </authorList>
    </citation>
    <scope>NUCLEOTIDE SEQUENCE [LARGE SCALE GENOMIC DNA]</scope>
    <source>
        <strain evidence="4">H88</strain>
    </source>
</reference>
<dbReference type="EMBL" id="CP069104">
    <property type="protein sequence ID" value="QSS53777.1"/>
    <property type="molecule type" value="Genomic_DNA"/>
</dbReference>
<dbReference type="InterPro" id="IPR027915">
    <property type="entry name" value="DUF4452"/>
</dbReference>
<organism evidence="4">
    <name type="scientific">Ajellomyces capsulatus (strain H88)</name>
    <name type="common">Darling's disease fungus</name>
    <name type="synonym">Histoplasma capsulatum</name>
    <dbReference type="NCBI Taxonomy" id="544711"/>
    <lineage>
        <taxon>Eukaryota</taxon>
        <taxon>Fungi</taxon>
        <taxon>Dikarya</taxon>
        <taxon>Ascomycota</taxon>
        <taxon>Pezizomycotina</taxon>
        <taxon>Eurotiomycetes</taxon>
        <taxon>Eurotiomycetidae</taxon>
        <taxon>Onygenales</taxon>
        <taxon>Ajellomycetaceae</taxon>
        <taxon>Histoplasma</taxon>
    </lineage>
</organism>
<feature type="compositionally biased region" description="Low complexity" evidence="1">
    <location>
        <begin position="9"/>
        <end position="20"/>
    </location>
</feature>
<feature type="compositionally biased region" description="Polar residues" evidence="1">
    <location>
        <begin position="161"/>
        <end position="176"/>
    </location>
</feature>
<dbReference type="EMBL" id="DS990640">
    <property type="protein sequence ID" value="EGC47607.1"/>
    <property type="molecule type" value="Genomic_DNA"/>
</dbReference>
<gene>
    <name evidence="2" type="ORF">HCEG_06822</name>
    <name evidence="3" type="ORF">I7I53_01141</name>
</gene>
<feature type="compositionally biased region" description="Polar residues" evidence="1">
    <location>
        <begin position="216"/>
        <end position="233"/>
    </location>
</feature>
<sequence length="233" mass="25975">MSSYFFSPQQQHHAASQHQALHSHHHHHQQQQQQQHQHQQLQQQQQQHQQHQQQQQLPPPPTSHSAANAHGGGRSRRTAKMAAHNSTQRQFRGVKSMRELAEAPAITAFRARFEAGRSFDLDDDLEFCPGLLTEDDLQSIHSYASDRSSLASISPDSSPLQHQIQPAQQVTPSISLSPASLTNSSAFSSFGNNNLNQMKLHQPSAVRARNAIPIVNPSTGMRVSSPPSSQPRW</sequence>
<feature type="region of interest" description="Disordered" evidence="1">
    <location>
        <begin position="1"/>
        <end position="93"/>
    </location>
</feature>
<protein>
    <submittedName>
        <fullName evidence="2">Uncharacterized protein</fullName>
    </submittedName>
</protein>